<dbReference type="InterPro" id="IPR000086">
    <property type="entry name" value="NUDIX_hydrolase_dom"/>
</dbReference>
<evidence type="ECO:0000256" key="2">
    <source>
        <dbReference type="ARBA" id="ARBA00022801"/>
    </source>
</evidence>
<dbReference type="Pfam" id="PF00293">
    <property type="entry name" value="NUDIX"/>
    <property type="match status" value="1"/>
</dbReference>
<gene>
    <name evidence="5" type="ORF">B4N89_01440</name>
</gene>
<accession>A0A1T3NSR4</accession>
<proteinExistence type="predicted"/>
<comment type="cofactor">
    <cofactor evidence="1">
        <name>Mg(2+)</name>
        <dbReference type="ChEBI" id="CHEBI:18420"/>
    </cofactor>
</comment>
<dbReference type="RefSeq" id="WP_078974054.1">
    <property type="nucleotide sequence ID" value="NZ_MWQN01000001.1"/>
</dbReference>
<sequence>MDSQANGCAEEAADVRITGAAGALFFDAEGRVLLVEPDYKPGLEFPGGILEPGESPWEGCVREVREELGIVLDGAPNLLVAQWVAPTGGHRGGMRWLFDGGVLTAERIGQIRLQADELRAWHLLTPDQGAAAMPAERAARLRAALRARAGGGGMYVEGVE</sequence>
<keyword evidence="2" id="KW-0378">Hydrolase</keyword>
<comment type="caution">
    <text evidence="5">The sequence shown here is derived from an EMBL/GenBank/DDBJ whole genome shotgun (WGS) entry which is preliminary data.</text>
</comment>
<name>A0A1T3NSR4_9ACTN</name>
<dbReference type="OrthoDB" id="9764897at2"/>
<dbReference type="InterPro" id="IPR015797">
    <property type="entry name" value="NUDIX_hydrolase-like_dom_sf"/>
</dbReference>
<dbReference type="InterPro" id="IPR020084">
    <property type="entry name" value="NUDIX_hydrolase_CS"/>
</dbReference>
<organism evidence="5 6">
    <name type="scientific">Embleya scabrispora</name>
    <dbReference type="NCBI Taxonomy" id="159449"/>
    <lineage>
        <taxon>Bacteria</taxon>
        <taxon>Bacillati</taxon>
        <taxon>Actinomycetota</taxon>
        <taxon>Actinomycetes</taxon>
        <taxon>Kitasatosporales</taxon>
        <taxon>Streptomycetaceae</taxon>
        <taxon>Embleya</taxon>
    </lineage>
</organism>
<reference evidence="5 6" key="1">
    <citation type="submission" date="2017-03" db="EMBL/GenBank/DDBJ databases">
        <title>Draft genome sequence of Streptomyces scabrisporus NF3, endophyte isolated from Amphipterygium adstringens.</title>
        <authorList>
            <person name="Vazquez M."/>
            <person name="Ceapa C.D."/>
            <person name="Rodriguez Luna D."/>
            <person name="Sanchez Esquivel S."/>
        </authorList>
    </citation>
    <scope>NUCLEOTIDE SEQUENCE [LARGE SCALE GENOMIC DNA]</scope>
    <source>
        <strain evidence="5 6">NF3</strain>
    </source>
</reference>
<dbReference type="CDD" id="cd18876">
    <property type="entry name" value="NUDIX_Hydrolase"/>
    <property type="match status" value="1"/>
</dbReference>
<dbReference type="SUPFAM" id="SSF55811">
    <property type="entry name" value="Nudix"/>
    <property type="match status" value="1"/>
</dbReference>
<evidence type="ECO:0000256" key="3">
    <source>
        <dbReference type="ARBA" id="ARBA00022842"/>
    </source>
</evidence>
<dbReference type="PANTHER" id="PTHR43046">
    <property type="entry name" value="GDP-MANNOSE MANNOSYL HYDROLASE"/>
    <property type="match status" value="1"/>
</dbReference>
<dbReference type="AlphaFoldDB" id="A0A1T3NSR4"/>
<keyword evidence="3" id="KW-0460">Magnesium</keyword>
<dbReference type="PANTHER" id="PTHR43046:SF12">
    <property type="entry name" value="GDP-MANNOSE MANNOSYL HYDROLASE"/>
    <property type="match status" value="1"/>
</dbReference>
<evidence type="ECO:0000256" key="1">
    <source>
        <dbReference type="ARBA" id="ARBA00001946"/>
    </source>
</evidence>
<evidence type="ECO:0000313" key="5">
    <source>
        <dbReference type="EMBL" id="OPC79785.1"/>
    </source>
</evidence>
<dbReference type="GO" id="GO:0016787">
    <property type="term" value="F:hydrolase activity"/>
    <property type="evidence" value="ECO:0007669"/>
    <property type="project" value="UniProtKB-KW"/>
</dbReference>
<dbReference type="Gene3D" id="3.90.79.10">
    <property type="entry name" value="Nucleoside Triphosphate Pyrophosphohydrolase"/>
    <property type="match status" value="1"/>
</dbReference>
<feature type="domain" description="Nudix hydrolase" evidence="4">
    <location>
        <begin position="15"/>
        <end position="146"/>
    </location>
</feature>
<evidence type="ECO:0000313" key="6">
    <source>
        <dbReference type="Proteomes" id="UP000190037"/>
    </source>
</evidence>
<dbReference type="PROSITE" id="PS00893">
    <property type="entry name" value="NUDIX_BOX"/>
    <property type="match status" value="1"/>
</dbReference>
<protein>
    <recommendedName>
        <fullName evidence="4">Nudix hydrolase domain-containing protein</fullName>
    </recommendedName>
</protein>
<dbReference type="STRING" id="159449.B4N89_01440"/>
<evidence type="ECO:0000259" key="4">
    <source>
        <dbReference type="PROSITE" id="PS51462"/>
    </source>
</evidence>
<keyword evidence="6" id="KW-1185">Reference proteome</keyword>
<dbReference type="EMBL" id="MWQN01000001">
    <property type="protein sequence ID" value="OPC79785.1"/>
    <property type="molecule type" value="Genomic_DNA"/>
</dbReference>
<dbReference type="Proteomes" id="UP000190037">
    <property type="component" value="Unassembled WGS sequence"/>
</dbReference>
<dbReference type="PROSITE" id="PS51462">
    <property type="entry name" value="NUDIX"/>
    <property type="match status" value="1"/>
</dbReference>